<dbReference type="WBParaSite" id="Hba_14248">
    <property type="protein sequence ID" value="Hba_14248"/>
    <property type="gene ID" value="Hba_14248"/>
</dbReference>
<evidence type="ECO:0000313" key="2">
    <source>
        <dbReference type="WBParaSite" id="Hba_14248"/>
    </source>
</evidence>
<dbReference type="Proteomes" id="UP000095283">
    <property type="component" value="Unplaced"/>
</dbReference>
<evidence type="ECO:0000313" key="1">
    <source>
        <dbReference type="Proteomes" id="UP000095283"/>
    </source>
</evidence>
<reference evidence="2" key="1">
    <citation type="submission" date="2016-11" db="UniProtKB">
        <authorList>
            <consortium name="WormBaseParasite"/>
        </authorList>
    </citation>
    <scope>IDENTIFICATION</scope>
</reference>
<name>A0A1I7X9Q5_HETBA</name>
<proteinExistence type="predicted"/>
<organism evidence="1 2">
    <name type="scientific">Heterorhabditis bacteriophora</name>
    <name type="common">Entomopathogenic nematode worm</name>
    <dbReference type="NCBI Taxonomy" id="37862"/>
    <lineage>
        <taxon>Eukaryota</taxon>
        <taxon>Metazoa</taxon>
        <taxon>Ecdysozoa</taxon>
        <taxon>Nematoda</taxon>
        <taxon>Chromadorea</taxon>
        <taxon>Rhabditida</taxon>
        <taxon>Rhabditina</taxon>
        <taxon>Rhabditomorpha</taxon>
        <taxon>Strongyloidea</taxon>
        <taxon>Heterorhabditidae</taxon>
        <taxon>Heterorhabditis</taxon>
    </lineage>
</organism>
<accession>A0A1I7X9Q5</accession>
<sequence>MLRNLPMARLSPKRVAIESALPELVALDAVCYQWSWAPLCL</sequence>
<protein>
    <submittedName>
        <fullName evidence="2">F-box domain-containing protein</fullName>
    </submittedName>
</protein>
<keyword evidence="1" id="KW-1185">Reference proteome</keyword>
<dbReference type="AlphaFoldDB" id="A0A1I7X9Q5"/>